<dbReference type="EMBL" id="CAUYUJ010020669">
    <property type="protein sequence ID" value="CAK0899796.1"/>
    <property type="molecule type" value="Genomic_DNA"/>
</dbReference>
<keyword evidence="3" id="KW-1185">Reference proteome</keyword>
<evidence type="ECO:0000313" key="3">
    <source>
        <dbReference type="Proteomes" id="UP001189429"/>
    </source>
</evidence>
<proteinExistence type="predicted"/>
<organism evidence="2 3">
    <name type="scientific">Prorocentrum cordatum</name>
    <dbReference type="NCBI Taxonomy" id="2364126"/>
    <lineage>
        <taxon>Eukaryota</taxon>
        <taxon>Sar</taxon>
        <taxon>Alveolata</taxon>
        <taxon>Dinophyceae</taxon>
        <taxon>Prorocentrales</taxon>
        <taxon>Prorocentraceae</taxon>
        <taxon>Prorocentrum</taxon>
    </lineage>
</organism>
<sequence>MQEGLAITRARVVAVLRNAPRRGTEIDLVLMALQGKTAGFEKVIKLIQDMVANLKKEQADDDSKKTYCESELDKSEDTGKQLERSIEVSGTAIEELKGAIATWTTEIGDLQASIRDLDSSVAEATKLRKEENSEFKDLMTNNKAAKEVLLWAKNRLNKFYSLYKPEALAQTAPQLVQVSAHRRGGGDAAPPPPPETFGAYVNKGQQTGGVVSMIDMLVGELDKEMSEAEVSEKDAQADYETLMSDAGAKRAADTKAVTDKAAAKAKGEESLQAETDNKKGLSIELMETKQVIANLHAECDWLTTYYDVRRQARTEEIESLGKAEAVLSGADYSLLQTRRAALRGA</sequence>
<dbReference type="Proteomes" id="UP001189429">
    <property type="component" value="Unassembled WGS sequence"/>
</dbReference>
<reference evidence="2" key="1">
    <citation type="submission" date="2023-10" db="EMBL/GenBank/DDBJ databases">
        <authorList>
            <person name="Chen Y."/>
            <person name="Shah S."/>
            <person name="Dougan E. K."/>
            <person name="Thang M."/>
            <person name="Chan C."/>
        </authorList>
    </citation>
    <scope>NUCLEOTIDE SEQUENCE [LARGE SCALE GENOMIC DNA]</scope>
</reference>
<comment type="caution">
    <text evidence="2">The sequence shown here is derived from an EMBL/GenBank/DDBJ whole genome shotgun (WGS) entry which is preliminary data.</text>
</comment>
<accession>A0ABN9XJJ5</accession>
<name>A0ABN9XJJ5_9DINO</name>
<protein>
    <submittedName>
        <fullName evidence="2">Uncharacterized protein</fullName>
    </submittedName>
</protein>
<evidence type="ECO:0000313" key="2">
    <source>
        <dbReference type="EMBL" id="CAK0899796.1"/>
    </source>
</evidence>
<feature type="region of interest" description="Disordered" evidence="1">
    <location>
        <begin position="62"/>
        <end position="81"/>
    </location>
</feature>
<gene>
    <name evidence="2" type="ORF">PCOR1329_LOCUS77233</name>
</gene>
<evidence type="ECO:0000256" key="1">
    <source>
        <dbReference type="SAM" id="MobiDB-lite"/>
    </source>
</evidence>